<proteinExistence type="predicted"/>
<name>A0ABU7XP33_9FLAO</name>
<dbReference type="RefSeq" id="WP_303304654.1">
    <property type="nucleotide sequence ID" value="NZ_JAODOP010000004.1"/>
</dbReference>
<comment type="caution">
    <text evidence="1">The sequence shown here is derived from an EMBL/GenBank/DDBJ whole genome shotgun (WGS) entry which is preliminary data.</text>
</comment>
<dbReference type="PANTHER" id="PTHR34070">
    <property type="entry name" value="ARMADILLO-TYPE FOLD"/>
    <property type="match status" value="1"/>
</dbReference>
<protein>
    <submittedName>
        <fullName evidence="1">DNA alkylation repair protein</fullName>
    </submittedName>
</protein>
<reference evidence="1 2" key="1">
    <citation type="submission" date="2022-09" db="EMBL/GenBank/DDBJ databases">
        <title>Genome sequencing of Flavivirga sp. MEBiC05379.</title>
        <authorList>
            <person name="Oh H.-M."/>
            <person name="Kwon K.K."/>
            <person name="Park M.J."/>
            <person name="Yang S.-H."/>
        </authorList>
    </citation>
    <scope>NUCLEOTIDE SEQUENCE [LARGE SCALE GENOMIC DNA]</scope>
    <source>
        <strain evidence="1 2">MEBiC05379</strain>
    </source>
</reference>
<dbReference type="Pfam" id="PF08713">
    <property type="entry name" value="DNA_alkylation"/>
    <property type="match status" value="1"/>
</dbReference>
<dbReference type="PANTHER" id="PTHR34070:SF1">
    <property type="entry name" value="DNA ALKYLATION REPAIR PROTEIN"/>
    <property type="match status" value="1"/>
</dbReference>
<dbReference type="InterPro" id="IPR016024">
    <property type="entry name" value="ARM-type_fold"/>
</dbReference>
<evidence type="ECO:0000313" key="1">
    <source>
        <dbReference type="EMBL" id="MEF3832273.1"/>
    </source>
</evidence>
<keyword evidence="2" id="KW-1185">Reference proteome</keyword>
<dbReference type="SUPFAM" id="SSF48371">
    <property type="entry name" value="ARM repeat"/>
    <property type="match status" value="1"/>
</dbReference>
<dbReference type="InterPro" id="IPR014825">
    <property type="entry name" value="DNA_alkylation"/>
</dbReference>
<evidence type="ECO:0000313" key="2">
    <source>
        <dbReference type="Proteomes" id="UP001337305"/>
    </source>
</evidence>
<gene>
    <name evidence="1" type="ORF">N1F79_03970</name>
</gene>
<dbReference type="Gene3D" id="1.25.10.90">
    <property type="match status" value="1"/>
</dbReference>
<sequence length="242" mass="27964">MNIVTRKSEIKIYLSNCIQAYHQKGITACLAELSNQILNRKVKFPLLEFCAHELSREIKENEQILLCDKIEALKTEGGNVILGIILQNRLEDHFEESLDKTTEYTSKADIWYVCDIIGERTYGYALRHYPKKTIPVMTKLSNHPKKWVIRSLGAGVHNAVRKGLDKQHVATVFLILISMANTQEKEIRQGVGWAAKTTARFHPDVIEQYHAEIHNQEKVANWFRRKIIIGLERHNYDKRNSG</sequence>
<accession>A0ABU7XP33</accession>
<dbReference type="Proteomes" id="UP001337305">
    <property type="component" value="Unassembled WGS sequence"/>
</dbReference>
<dbReference type="EMBL" id="JAODOP010000004">
    <property type="protein sequence ID" value="MEF3832273.1"/>
    <property type="molecule type" value="Genomic_DNA"/>
</dbReference>
<organism evidence="1 2">
    <name type="scientific">Flavivirga spongiicola</name>
    <dbReference type="NCBI Taxonomy" id="421621"/>
    <lineage>
        <taxon>Bacteria</taxon>
        <taxon>Pseudomonadati</taxon>
        <taxon>Bacteroidota</taxon>
        <taxon>Flavobacteriia</taxon>
        <taxon>Flavobacteriales</taxon>
        <taxon>Flavobacteriaceae</taxon>
        <taxon>Flavivirga</taxon>
    </lineage>
</organism>